<name>A0A1Y5F9G8_9BACT</name>
<evidence type="ECO:0000313" key="2">
    <source>
        <dbReference type="Proteomes" id="UP000196531"/>
    </source>
</evidence>
<sequence>MFIVSFNIKAQDILCIPNDIDAPFDRVELKKIKNHKYSIVVKKSSKVLLTDHVSYVFLRRKQYGRFRNKKQTVIIKTKRLIADQPKRSSLKVEILSSDSFIGKCKLYPAF</sequence>
<protein>
    <submittedName>
        <fullName evidence="1">Uncharacterized protein</fullName>
    </submittedName>
</protein>
<dbReference type="Proteomes" id="UP000196531">
    <property type="component" value="Unassembled WGS sequence"/>
</dbReference>
<accession>A0A1Y5F9G8</accession>
<proteinExistence type="predicted"/>
<gene>
    <name evidence="1" type="ORF">A9Q84_13955</name>
</gene>
<reference evidence="2" key="1">
    <citation type="journal article" date="2017" name="Proc. Natl. Acad. Sci. U.S.A.">
        <title>Simulation of Deepwater Horizon oil plume reveals substrate specialization within a complex community of hydrocarbon-degraders.</title>
        <authorList>
            <person name="Hu P."/>
            <person name="Dubinsky E.A."/>
            <person name="Probst A.J."/>
            <person name="Wang J."/>
            <person name="Sieber C.M.K."/>
            <person name="Tom L.M."/>
            <person name="Gardinali P."/>
            <person name="Banfield J.F."/>
            <person name="Atlas R.M."/>
            <person name="Andersen G.L."/>
        </authorList>
    </citation>
    <scope>NUCLEOTIDE SEQUENCE [LARGE SCALE GENOMIC DNA]</scope>
</reference>
<dbReference type="EMBL" id="MAAO01000006">
    <property type="protein sequence ID" value="OUR97425.1"/>
    <property type="molecule type" value="Genomic_DNA"/>
</dbReference>
<evidence type="ECO:0000313" key="1">
    <source>
        <dbReference type="EMBL" id="OUR97425.1"/>
    </source>
</evidence>
<dbReference type="AlphaFoldDB" id="A0A1Y5F9G8"/>
<comment type="caution">
    <text evidence="1">The sequence shown here is derived from an EMBL/GenBank/DDBJ whole genome shotgun (WGS) entry which is preliminary data.</text>
</comment>
<organism evidence="1 2">
    <name type="scientific">Halobacteriovorax marinus</name>
    <dbReference type="NCBI Taxonomy" id="97084"/>
    <lineage>
        <taxon>Bacteria</taxon>
        <taxon>Pseudomonadati</taxon>
        <taxon>Bdellovibrionota</taxon>
        <taxon>Bacteriovoracia</taxon>
        <taxon>Bacteriovoracales</taxon>
        <taxon>Halobacteriovoraceae</taxon>
        <taxon>Halobacteriovorax</taxon>
    </lineage>
</organism>